<feature type="compositionally biased region" description="Polar residues" evidence="1">
    <location>
        <begin position="73"/>
        <end position="97"/>
    </location>
</feature>
<evidence type="ECO:0000313" key="3">
    <source>
        <dbReference type="Proteomes" id="UP001140513"/>
    </source>
</evidence>
<keyword evidence="3" id="KW-1185">Reference proteome</keyword>
<evidence type="ECO:0000313" key="2">
    <source>
        <dbReference type="EMBL" id="KAJ4359747.1"/>
    </source>
</evidence>
<accession>A0A9W9CFL5</accession>
<dbReference type="GO" id="GO:0003700">
    <property type="term" value="F:DNA-binding transcription factor activity"/>
    <property type="evidence" value="ECO:0007669"/>
    <property type="project" value="InterPro"/>
</dbReference>
<dbReference type="AlphaFoldDB" id="A0A9W9CFL5"/>
<reference evidence="2" key="1">
    <citation type="submission" date="2022-10" db="EMBL/GenBank/DDBJ databases">
        <title>Tapping the CABI collections for fungal endophytes: first genome assemblies for Collariella, Neodidymelliopsis, Ascochyta clinopodiicola, Didymella pomorum, Didymosphaeria variabile, Neocosmospora piperis and Neocucurbitaria cava.</title>
        <authorList>
            <person name="Hill R."/>
        </authorList>
    </citation>
    <scope>NUCLEOTIDE SEQUENCE</scope>
    <source>
        <strain evidence="2">IMI 356815</strain>
    </source>
</reference>
<dbReference type="CDD" id="cd14688">
    <property type="entry name" value="bZIP_YAP"/>
    <property type="match status" value="1"/>
</dbReference>
<dbReference type="PANTHER" id="PTHR38116:SF9">
    <property type="entry name" value="BZIP DOMAIN-CONTAINING PROTEIN"/>
    <property type="match status" value="1"/>
</dbReference>
<sequence>MPADRVERKKKTKTPKSLPEPGDPDRKRVLNVLAQRRYRERRKAKYAALEAQAQGVTTSAIASSSTPDVVTEIQHASAQDQSESTMSMPQTIPTVSGASADDNELIEEIIRDTMPQEEGFPLMDGFDQEFFDAQLLEDISTMLDIMNKVWDPLYVHVLPPVTPPGLPPNLHPTTAQMTIPHHPFLDALPWPSVREKLICIFSLPSFARPPIAQDDGEEGPTKAIMRLVTDLDDYRDGVRIHGNLVGWEASSELAEEAWEIGEVFYKNWWWCLDGKIIGITNKRRRERGLEPLITMY</sequence>
<dbReference type="Proteomes" id="UP001140513">
    <property type="component" value="Unassembled WGS sequence"/>
</dbReference>
<gene>
    <name evidence="2" type="ORF">N0V89_000303</name>
</gene>
<dbReference type="RefSeq" id="XP_056075949.1">
    <property type="nucleotide sequence ID" value="XM_056209127.1"/>
</dbReference>
<name>A0A9W9CFL5_9PLEO</name>
<dbReference type="Pfam" id="PF11905">
    <property type="entry name" value="DUF3425"/>
    <property type="match status" value="1"/>
</dbReference>
<protein>
    <recommendedName>
        <fullName evidence="4">BZIP domain-containing protein</fullName>
    </recommendedName>
</protein>
<dbReference type="EMBL" id="JAPEUX010000001">
    <property type="protein sequence ID" value="KAJ4359747.1"/>
    <property type="molecule type" value="Genomic_DNA"/>
</dbReference>
<dbReference type="SUPFAM" id="SSF57959">
    <property type="entry name" value="Leucine zipper domain"/>
    <property type="match status" value="1"/>
</dbReference>
<dbReference type="OrthoDB" id="5973539at2759"/>
<dbReference type="InterPro" id="IPR046347">
    <property type="entry name" value="bZIP_sf"/>
</dbReference>
<dbReference type="GeneID" id="80903833"/>
<feature type="region of interest" description="Disordered" evidence="1">
    <location>
        <begin position="1"/>
        <end position="29"/>
    </location>
</feature>
<evidence type="ECO:0008006" key="4">
    <source>
        <dbReference type="Google" id="ProtNLM"/>
    </source>
</evidence>
<dbReference type="InterPro" id="IPR021833">
    <property type="entry name" value="DUF3425"/>
</dbReference>
<proteinExistence type="predicted"/>
<organism evidence="2 3">
    <name type="scientific">Didymosphaeria variabile</name>
    <dbReference type="NCBI Taxonomy" id="1932322"/>
    <lineage>
        <taxon>Eukaryota</taxon>
        <taxon>Fungi</taxon>
        <taxon>Dikarya</taxon>
        <taxon>Ascomycota</taxon>
        <taxon>Pezizomycotina</taxon>
        <taxon>Dothideomycetes</taxon>
        <taxon>Pleosporomycetidae</taxon>
        <taxon>Pleosporales</taxon>
        <taxon>Massarineae</taxon>
        <taxon>Didymosphaeriaceae</taxon>
        <taxon>Didymosphaeria</taxon>
    </lineage>
</organism>
<feature type="region of interest" description="Disordered" evidence="1">
    <location>
        <begin position="73"/>
        <end position="102"/>
    </location>
</feature>
<comment type="caution">
    <text evidence="2">The sequence shown here is derived from an EMBL/GenBank/DDBJ whole genome shotgun (WGS) entry which is preliminary data.</text>
</comment>
<dbReference type="PANTHER" id="PTHR38116">
    <property type="entry name" value="CHROMOSOME 7, WHOLE GENOME SHOTGUN SEQUENCE"/>
    <property type="match status" value="1"/>
</dbReference>
<evidence type="ECO:0000256" key="1">
    <source>
        <dbReference type="SAM" id="MobiDB-lite"/>
    </source>
</evidence>